<dbReference type="InterPro" id="IPR010869">
    <property type="entry name" value="DUF1501"/>
</dbReference>
<reference evidence="1 2" key="1">
    <citation type="submission" date="2019-02" db="EMBL/GenBank/DDBJ databases">
        <title>Deep-cultivation of Planctomycetes and their phenomic and genomic characterization uncovers novel biology.</title>
        <authorList>
            <person name="Wiegand S."/>
            <person name="Jogler M."/>
            <person name="Boedeker C."/>
            <person name="Pinto D."/>
            <person name="Vollmers J."/>
            <person name="Rivas-Marin E."/>
            <person name="Kohn T."/>
            <person name="Peeters S.H."/>
            <person name="Heuer A."/>
            <person name="Rast P."/>
            <person name="Oberbeckmann S."/>
            <person name="Bunk B."/>
            <person name="Jeske O."/>
            <person name="Meyerdierks A."/>
            <person name="Storesund J.E."/>
            <person name="Kallscheuer N."/>
            <person name="Luecker S."/>
            <person name="Lage O.M."/>
            <person name="Pohl T."/>
            <person name="Merkel B.J."/>
            <person name="Hornburger P."/>
            <person name="Mueller R.-W."/>
            <person name="Bruemmer F."/>
            <person name="Labrenz M."/>
            <person name="Spormann A.M."/>
            <person name="Op den Camp H."/>
            <person name="Overmann J."/>
            <person name="Amann R."/>
            <person name="Jetten M.S.M."/>
            <person name="Mascher T."/>
            <person name="Medema M.H."/>
            <person name="Devos D.P."/>
            <person name="Kaster A.-K."/>
            <person name="Ovreas L."/>
            <person name="Rohde M."/>
            <person name="Galperin M.Y."/>
            <person name="Jogler C."/>
        </authorList>
    </citation>
    <scope>NUCLEOTIDE SEQUENCE [LARGE SCALE GENOMIC DNA]</scope>
    <source>
        <strain evidence="1 2">Pla85_3_4</strain>
    </source>
</reference>
<dbReference type="Pfam" id="PF07394">
    <property type="entry name" value="DUF1501"/>
    <property type="match status" value="1"/>
</dbReference>
<dbReference type="PANTHER" id="PTHR43737:SF1">
    <property type="entry name" value="DUF1501 DOMAIN-CONTAINING PROTEIN"/>
    <property type="match status" value="1"/>
</dbReference>
<sequence length="459" mass="49759">MLTIPAGKTSRYCDGRSRRDFLQIGMAGLGSVGLSSLLRAKAAAKEGGASSKDTSVILLWLDGGVSQHDTYDPKPTAPPEYRGIWGAQSTNVPGTQISEMFPLQAKIADKFSILRSMHHNNGDHFAGGHHMLTGRGGASGADRTAKFPFFGAIATKVLGSRQTGLPANVAIPSAMSIGLRPGFFGGHYLGAENDPFDVGSDPSRDNFRVKNLSLDSSVTIDRLADRRNLLNQFDKLRRDVDNRGSLDAIDEFDRQAYHMVTDDRAQKAFDIAAEDDKMRDRYGRHSWGQSALLARRLVEAGSTFVTCHFGGWDSHWNHEGRMHTTLPQVDQIVSALITDLEDRGRLDSTMVIVMSEFGRTPKMNDGGNGGPPLSKGTPGRDHWGNAMSVLVAGGGIQGGQVVGSTNRLGETPLDRPLRPGDLHHTVFKVLGVDPNLHFNDMAGRPIIAIDHGDVIDELF</sequence>
<evidence type="ECO:0008006" key="3">
    <source>
        <dbReference type="Google" id="ProtNLM"/>
    </source>
</evidence>
<dbReference type="PANTHER" id="PTHR43737">
    <property type="entry name" value="BLL7424 PROTEIN"/>
    <property type="match status" value="1"/>
</dbReference>
<dbReference type="OrthoDB" id="127333at2"/>
<proteinExistence type="predicted"/>
<dbReference type="PROSITE" id="PS51318">
    <property type="entry name" value="TAT"/>
    <property type="match status" value="1"/>
</dbReference>
<name>A0A518DSH1_9BACT</name>
<dbReference type="Gene3D" id="3.40.720.10">
    <property type="entry name" value="Alkaline Phosphatase, subunit A"/>
    <property type="match status" value="1"/>
</dbReference>
<evidence type="ECO:0000313" key="1">
    <source>
        <dbReference type="EMBL" id="QDU94790.1"/>
    </source>
</evidence>
<dbReference type="InterPro" id="IPR017850">
    <property type="entry name" value="Alkaline_phosphatase_core_sf"/>
</dbReference>
<dbReference type="AlphaFoldDB" id="A0A518DSH1"/>
<keyword evidence="2" id="KW-1185">Reference proteome</keyword>
<dbReference type="SUPFAM" id="SSF53649">
    <property type="entry name" value="Alkaline phosphatase-like"/>
    <property type="match status" value="1"/>
</dbReference>
<gene>
    <name evidence="1" type="ORF">Pla8534_25970</name>
</gene>
<organism evidence="1 2">
    <name type="scientific">Lignipirellula cremea</name>
    <dbReference type="NCBI Taxonomy" id="2528010"/>
    <lineage>
        <taxon>Bacteria</taxon>
        <taxon>Pseudomonadati</taxon>
        <taxon>Planctomycetota</taxon>
        <taxon>Planctomycetia</taxon>
        <taxon>Pirellulales</taxon>
        <taxon>Pirellulaceae</taxon>
        <taxon>Lignipirellula</taxon>
    </lineage>
</organism>
<accession>A0A518DSH1</accession>
<dbReference type="Proteomes" id="UP000317648">
    <property type="component" value="Chromosome"/>
</dbReference>
<protein>
    <recommendedName>
        <fullName evidence="3">DUF1501 domain-containing protein</fullName>
    </recommendedName>
</protein>
<dbReference type="KEGG" id="lcre:Pla8534_25970"/>
<dbReference type="InterPro" id="IPR006311">
    <property type="entry name" value="TAT_signal"/>
</dbReference>
<dbReference type="EMBL" id="CP036433">
    <property type="protein sequence ID" value="QDU94790.1"/>
    <property type="molecule type" value="Genomic_DNA"/>
</dbReference>
<dbReference type="RefSeq" id="WP_145053500.1">
    <property type="nucleotide sequence ID" value="NZ_CP036433.1"/>
</dbReference>
<evidence type="ECO:0000313" key="2">
    <source>
        <dbReference type="Proteomes" id="UP000317648"/>
    </source>
</evidence>